<dbReference type="SUPFAM" id="SSF55424">
    <property type="entry name" value="FAD/NAD-linked reductases, dimerisation (C-terminal) domain"/>
    <property type="match status" value="1"/>
</dbReference>
<sequence length="407" mass="43140">MSTTENIVIIGGGLAGAKTAEALRDGGHAGRVTLIAAEDHLPYERPPMSKDYLAGKAAFDSAVVHPQSWYDGHDVTLRQGVRATAIDTAAHQVTLDDGTTLPYDKLVLATGSTVRKLPLDGADADNVHYLRTVEDADAIRAAFGPGRRLVIIGGGWIGLEVTAAARASDTTVTILEGAELPLLRVLGPTIAQVFADLHTAHGVEVRTGVQIAGIDTVDGHATGVRLQDGEVVPADAIVIGIGVRPVTDLAEAAGIAVDNGVLVDASLRTSDPDVYAVGDIANHDHPVLGHRVRVEHWATALNQPAAAVAALLGGSTPYTELPYFYTDQYDLGSEYIGHASSDDRVVVRGDLATREFVAFWLDEEDRILAAMNVNVWDVIDQIKPLIAEHRVVDPVLLADPAVPYDQL</sequence>
<proteinExistence type="predicted"/>
<dbReference type="PANTHER" id="PTHR43557:SF2">
    <property type="entry name" value="RIESKE DOMAIN-CONTAINING PROTEIN-RELATED"/>
    <property type="match status" value="1"/>
</dbReference>
<dbReference type="InterPro" id="IPR023753">
    <property type="entry name" value="FAD/NAD-binding_dom"/>
</dbReference>
<name>A0ABP8P840_9MICO</name>
<evidence type="ECO:0000256" key="3">
    <source>
        <dbReference type="ARBA" id="ARBA00022827"/>
    </source>
</evidence>
<comment type="caution">
    <text evidence="7">The sequence shown here is derived from an EMBL/GenBank/DDBJ whole genome shotgun (WGS) entry which is preliminary data.</text>
</comment>
<dbReference type="SUPFAM" id="SSF51905">
    <property type="entry name" value="FAD/NAD(P)-binding domain"/>
    <property type="match status" value="1"/>
</dbReference>
<evidence type="ECO:0000313" key="7">
    <source>
        <dbReference type="EMBL" id="GAA4483410.1"/>
    </source>
</evidence>
<organism evidence="7 8">
    <name type="scientific">Microbacterium panaciterrae</name>
    <dbReference type="NCBI Taxonomy" id="985759"/>
    <lineage>
        <taxon>Bacteria</taxon>
        <taxon>Bacillati</taxon>
        <taxon>Actinomycetota</taxon>
        <taxon>Actinomycetes</taxon>
        <taxon>Micrococcales</taxon>
        <taxon>Microbacteriaceae</taxon>
        <taxon>Microbacterium</taxon>
    </lineage>
</organism>
<dbReference type="InterPro" id="IPR016156">
    <property type="entry name" value="FAD/NAD-linked_Rdtase_dimer_sf"/>
</dbReference>
<dbReference type="InterPro" id="IPR028202">
    <property type="entry name" value="Reductase_C"/>
</dbReference>
<dbReference type="Proteomes" id="UP001500731">
    <property type="component" value="Unassembled WGS sequence"/>
</dbReference>
<dbReference type="PRINTS" id="PR00411">
    <property type="entry name" value="PNDRDTASEI"/>
</dbReference>
<evidence type="ECO:0000256" key="1">
    <source>
        <dbReference type="ARBA" id="ARBA00001974"/>
    </source>
</evidence>
<reference evidence="8" key="1">
    <citation type="journal article" date="2019" name="Int. J. Syst. Evol. Microbiol.">
        <title>The Global Catalogue of Microorganisms (GCM) 10K type strain sequencing project: providing services to taxonomists for standard genome sequencing and annotation.</title>
        <authorList>
            <consortium name="The Broad Institute Genomics Platform"/>
            <consortium name="The Broad Institute Genome Sequencing Center for Infectious Disease"/>
            <person name="Wu L."/>
            <person name="Ma J."/>
        </authorList>
    </citation>
    <scope>NUCLEOTIDE SEQUENCE [LARGE SCALE GENOMIC DNA]</scope>
    <source>
        <strain evidence="8">JCM 17839</strain>
    </source>
</reference>
<evidence type="ECO:0000259" key="6">
    <source>
        <dbReference type="Pfam" id="PF14759"/>
    </source>
</evidence>
<comment type="cofactor">
    <cofactor evidence="1">
        <name>FAD</name>
        <dbReference type="ChEBI" id="CHEBI:57692"/>
    </cofactor>
</comment>
<gene>
    <name evidence="7" type="ORF">GCM10023171_14880</name>
</gene>
<dbReference type="Gene3D" id="3.30.390.30">
    <property type="match status" value="1"/>
</dbReference>
<evidence type="ECO:0000256" key="4">
    <source>
        <dbReference type="ARBA" id="ARBA00023002"/>
    </source>
</evidence>
<dbReference type="InterPro" id="IPR036188">
    <property type="entry name" value="FAD/NAD-bd_sf"/>
</dbReference>
<protein>
    <submittedName>
        <fullName evidence="7">FAD-dependent oxidoreductase</fullName>
    </submittedName>
</protein>
<dbReference type="RefSeq" id="WP_345185704.1">
    <property type="nucleotide sequence ID" value="NZ_BAABGP010000008.1"/>
</dbReference>
<evidence type="ECO:0000256" key="2">
    <source>
        <dbReference type="ARBA" id="ARBA00022630"/>
    </source>
</evidence>
<keyword evidence="2" id="KW-0285">Flavoprotein</keyword>
<accession>A0ABP8P840</accession>
<dbReference type="Pfam" id="PF14759">
    <property type="entry name" value="Reductase_C"/>
    <property type="match status" value="1"/>
</dbReference>
<evidence type="ECO:0000313" key="8">
    <source>
        <dbReference type="Proteomes" id="UP001500731"/>
    </source>
</evidence>
<feature type="domain" description="Reductase C-terminal" evidence="6">
    <location>
        <begin position="323"/>
        <end position="403"/>
    </location>
</feature>
<keyword evidence="4" id="KW-0560">Oxidoreductase</keyword>
<feature type="domain" description="FAD/NAD(P)-binding" evidence="5">
    <location>
        <begin position="6"/>
        <end position="303"/>
    </location>
</feature>
<evidence type="ECO:0000259" key="5">
    <source>
        <dbReference type="Pfam" id="PF07992"/>
    </source>
</evidence>
<dbReference type="PANTHER" id="PTHR43557">
    <property type="entry name" value="APOPTOSIS-INDUCING FACTOR 1"/>
    <property type="match status" value="1"/>
</dbReference>
<keyword evidence="8" id="KW-1185">Reference proteome</keyword>
<keyword evidence="3" id="KW-0274">FAD</keyword>
<dbReference type="EMBL" id="BAABGP010000008">
    <property type="protein sequence ID" value="GAA4483410.1"/>
    <property type="molecule type" value="Genomic_DNA"/>
</dbReference>
<dbReference type="Pfam" id="PF07992">
    <property type="entry name" value="Pyr_redox_2"/>
    <property type="match status" value="1"/>
</dbReference>
<dbReference type="PRINTS" id="PR00368">
    <property type="entry name" value="FADPNR"/>
</dbReference>
<dbReference type="Gene3D" id="3.50.50.60">
    <property type="entry name" value="FAD/NAD(P)-binding domain"/>
    <property type="match status" value="2"/>
</dbReference>
<dbReference type="InterPro" id="IPR050446">
    <property type="entry name" value="FAD-oxidoreductase/Apoptosis"/>
</dbReference>